<feature type="signal peptide" evidence="1">
    <location>
        <begin position="1"/>
        <end position="19"/>
    </location>
</feature>
<sequence length="258" mass="29792">MKKLLIVMLCAFVGTEASAQKEISAKTVFEKIDKGQSVDYQDVTIVGDLDLTELSNKKRIKNKGNYEEFKSYVEVPISFKNCTFKGDFIAYKNLEEEKNRKLGNGSINWSIGDGTTYTTDFEKNVIFENCTFAGKTEFKYSDFAEKVSFGGAKFAQSANFKYADFKQEVIFAKCDFGEYANFKYTTFKQDTDFFDVRFKDYADFKYTNFGDRVTFKSTAFSNHADFKYAEFRDEANFDNTKFKASVDFKYSNGKKYMN</sequence>
<evidence type="ECO:0000313" key="3">
    <source>
        <dbReference type="Proteomes" id="UP000837932"/>
    </source>
</evidence>
<gene>
    <name evidence="2" type="ORF">EMA8858_03228</name>
</gene>
<evidence type="ECO:0000313" key="2">
    <source>
        <dbReference type="EMBL" id="CAH0997091.1"/>
    </source>
</evidence>
<dbReference type="EMBL" id="CAKLPY010000002">
    <property type="protein sequence ID" value="CAH0997091.1"/>
    <property type="molecule type" value="Genomic_DNA"/>
</dbReference>
<accession>A0ABM9ASW4</accession>
<evidence type="ECO:0000256" key="1">
    <source>
        <dbReference type="SAM" id="SignalP"/>
    </source>
</evidence>
<reference evidence="2" key="1">
    <citation type="submission" date="2021-12" db="EMBL/GenBank/DDBJ databases">
        <authorList>
            <person name="Rodrigo-Torres L."/>
            <person name="Arahal R. D."/>
            <person name="Lucena T."/>
        </authorList>
    </citation>
    <scope>NUCLEOTIDE SEQUENCE</scope>
    <source>
        <strain evidence="2">CECT 8858</strain>
    </source>
</reference>
<dbReference type="Proteomes" id="UP000837932">
    <property type="component" value="Unassembled WGS sequence"/>
</dbReference>
<keyword evidence="1" id="KW-0732">Signal</keyword>
<comment type="caution">
    <text evidence="2">The sequence shown here is derived from an EMBL/GenBank/DDBJ whole genome shotgun (WGS) entry which is preliminary data.</text>
</comment>
<feature type="chain" id="PRO_5046018929" description="Pentapeptide repeat-containing protein" evidence="1">
    <location>
        <begin position="20"/>
        <end position="258"/>
    </location>
</feature>
<organism evidence="2 3">
    <name type="scientific">Emticicia aquatica</name>
    <dbReference type="NCBI Taxonomy" id="1681835"/>
    <lineage>
        <taxon>Bacteria</taxon>
        <taxon>Pseudomonadati</taxon>
        <taxon>Bacteroidota</taxon>
        <taxon>Cytophagia</taxon>
        <taxon>Cytophagales</taxon>
        <taxon>Leadbetterellaceae</taxon>
        <taxon>Emticicia</taxon>
    </lineage>
</organism>
<dbReference type="InterPro" id="IPR001646">
    <property type="entry name" value="5peptide_repeat"/>
</dbReference>
<evidence type="ECO:0008006" key="4">
    <source>
        <dbReference type="Google" id="ProtNLM"/>
    </source>
</evidence>
<keyword evidence="3" id="KW-1185">Reference proteome</keyword>
<dbReference type="Pfam" id="PF13576">
    <property type="entry name" value="Pentapeptide_3"/>
    <property type="match status" value="2"/>
</dbReference>
<protein>
    <recommendedName>
        <fullName evidence="4">Pentapeptide repeat-containing protein</fullName>
    </recommendedName>
</protein>
<name>A0ABM9ASW4_9BACT</name>
<dbReference type="RefSeq" id="WP_238807654.1">
    <property type="nucleotide sequence ID" value="NZ_CAKLPY010000002.1"/>
</dbReference>
<proteinExistence type="predicted"/>
<dbReference type="Gene3D" id="2.160.20.80">
    <property type="entry name" value="E3 ubiquitin-protein ligase SopA"/>
    <property type="match status" value="1"/>
</dbReference>